<keyword evidence="9 16" id="KW-0460">Magnesium</keyword>
<dbReference type="InterPro" id="IPR032631">
    <property type="entry name" value="P-type_ATPase_N"/>
</dbReference>
<keyword evidence="10 17" id="KW-1278">Translocase</keyword>
<dbReference type="GO" id="GO:0045332">
    <property type="term" value="P:phospholipid translocation"/>
    <property type="evidence" value="ECO:0007669"/>
    <property type="project" value="TreeGrafter"/>
</dbReference>
<dbReference type="GeneID" id="117563401"/>
<dbReference type="GO" id="GO:0005886">
    <property type="term" value="C:plasma membrane"/>
    <property type="evidence" value="ECO:0007669"/>
    <property type="project" value="TreeGrafter"/>
</dbReference>
<dbReference type="PANTHER" id="PTHR24092">
    <property type="entry name" value="PROBABLE PHOSPHOLIPID-TRANSPORTING ATPASE"/>
    <property type="match status" value="1"/>
</dbReference>
<feature type="binding site" evidence="15">
    <location>
        <position position="588"/>
    </location>
    <ligand>
        <name>ATP</name>
        <dbReference type="ChEBI" id="CHEBI:30616"/>
    </ligand>
</feature>
<dbReference type="InterPro" id="IPR023298">
    <property type="entry name" value="ATPase_P-typ_TM_dom_sf"/>
</dbReference>
<feature type="binding site" evidence="15">
    <location>
        <position position="390"/>
    </location>
    <ligand>
        <name>ATP</name>
        <dbReference type="ChEBI" id="CHEBI:30616"/>
    </ligand>
</feature>
<feature type="transmembrane region" description="Helical" evidence="17">
    <location>
        <begin position="988"/>
        <end position="1009"/>
    </location>
</feature>
<dbReference type="SFLD" id="SFLDG00002">
    <property type="entry name" value="C1.7:_P-type_atpase_like"/>
    <property type="match status" value="1"/>
</dbReference>
<feature type="binding site" evidence="15">
    <location>
        <position position="392"/>
    </location>
    <ligand>
        <name>ATP</name>
        <dbReference type="ChEBI" id="CHEBI:30616"/>
    </ligand>
</feature>
<dbReference type="InterPro" id="IPR001757">
    <property type="entry name" value="P_typ_ATPase"/>
</dbReference>
<evidence type="ECO:0000256" key="12">
    <source>
        <dbReference type="ARBA" id="ARBA00023136"/>
    </source>
</evidence>
<keyword evidence="4" id="KW-0597">Phosphoprotein</keyword>
<evidence type="ECO:0000256" key="1">
    <source>
        <dbReference type="ARBA" id="ARBA00004141"/>
    </source>
</evidence>
<feature type="binding site" evidence="15">
    <location>
        <position position="486"/>
    </location>
    <ligand>
        <name>ATP</name>
        <dbReference type="ChEBI" id="CHEBI:30616"/>
    </ligand>
</feature>
<feature type="binding site" evidence="15">
    <location>
        <position position="787"/>
    </location>
    <ligand>
        <name>ATP</name>
        <dbReference type="ChEBI" id="CHEBI:30616"/>
    </ligand>
</feature>
<dbReference type="EC" id="7.6.2.1" evidence="17"/>
<dbReference type="Gene3D" id="3.40.50.1000">
    <property type="entry name" value="HAD superfamily/HAD-like"/>
    <property type="match status" value="1"/>
</dbReference>
<evidence type="ECO:0000256" key="2">
    <source>
        <dbReference type="ARBA" id="ARBA00004308"/>
    </source>
</evidence>
<organism evidence="21 22">
    <name type="scientific">Drosophila albomicans</name>
    <name type="common">Fruit fly</name>
    <dbReference type="NCBI Taxonomy" id="7291"/>
    <lineage>
        <taxon>Eukaryota</taxon>
        <taxon>Metazoa</taxon>
        <taxon>Ecdysozoa</taxon>
        <taxon>Arthropoda</taxon>
        <taxon>Hexapoda</taxon>
        <taxon>Insecta</taxon>
        <taxon>Pterygota</taxon>
        <taxon>Neoptera</taxon>
        <taxon>Endopterygota</taxon>
        <taxon>Diptera</taxon>
        <taxon>Brachycera</taxon>
        <taxon>Muscomorpha</taxon>
        <taxon>Ephydroidea</taxon>
        <taxon>Drosophilidae</taxon>
        <taxon>Drosophila</taxon>
    </lineage>
</organism>
<dbReference type="InterPro" id="IPR018303">
    <property type="entry name" value="ATPase_P-typ_P_site"/>
</dbReference>
<evidence type="ECO:0000256" key="16">
    <source>
        <dbReference type="PIRSR" id="PIRSR606539-3"/>
    </source>
</evidence>
<dbReference type="Pfam" id="PF16212">
    <property type="entry name" value="PhoLip_ATPase_C"/>
    <property type="match status" value="1"/>
</dbReference>
<keyword evidence="6 16" id="KW-0479">Metal-binding</keyword>
<feature type="domain" description="P-type ATPase C-terminal" evidence="20">
    <location>
        <begin position="809"/>
        <end position="1055"/>
    </location>
</feature>
<evidence type="ECO:0000256" key="17">
    <source>
        <dbReference type="RuleBase" id="RU362033"/>
    </source>
</evidence>
<feature type="transmembrane region" description="Helical" evidence="17">
    <location>
        <begin position="55"/>
        <end position="71"/>
    </location>
</feature>
<reference evidence="22" key="1">
    <citation type="submission" date="2025-08" db="UniProtKB">
        <authorList>
            <consortium name="RefSeq"/>
        </authorList>
    </citation>
    <scope>IDENTIFICATION</scope>
    <source>
        <strain evidence="22">15112-1751.03</strain>
        <tissue evidence="22">Whole Adult</tissue>
    </source>
</reference>
<keyword evidence="21" id="KW-1185">Reference proteome</keyword>
<dbReference type="SUPFAM" id="SSF81665">
    <property type="entry name" value="Calcium ATPase, transmembrane domain M"/>
    <property type="match status" value="1"/>
</dbReference>
<dbReference type="InterPro" id="IPR008250">
    <property type="entry name" value="ATPase_P-typ_transduc_dom_A_sf"/>
</dbReference>
<dbReference type="NCBIfam" id="TIGR01652">
    <property type="entry name" value="ATPase-Plipid"/>
    <property type="match status" value="1"/>
</dbReference>
<evidence type="ECO:0000256" key="13">
    <source>
        <dbReference type="ARBA" id="ARBA00034036"/>
    </source>
</evidence>
<feature type="transmembrane region" description="Helical" evidence="17">
    <location>
        <begin position="960"/>
        <end position="981"/>
    </location>
</feature>
<feature type="binding site" evidence="15">
    <location>
        <position position="786"/>
    </location>
    <ligand>
        <name>ATP</name>
        <dbReference type="ChEBI" id="CHEBI:30616"/>
    </ligand>
</feature>
<name>A0A6P8W212_DROAB</name>
<dbReference type="NCBIfam" id="TIGR01494">
    <property type="entry name" value="ATPase_P-type"/>
    <property type="match status" value="2"/>
</dbReference>
<protein>
    <recommendedName>
        <fullName evidence="17">Phospholipid-transporting ATPase</fullName>
        <ecNumber evidence="17">7.6.2.1</ecNumber>
    </recommendedName>
</protein>
<dbReference type="FunFam" id="3.40.1110.10:FF:000087">
    <property type="entry name" value="Phospholipid-transporting ATPase"/>
    <property type="match status" value="1"/>
</dbReference>
<keyword evidence="5 17" id="KW-0812">Transmembrane</keyword>
<feature type="binding site" evidence="16">
    <location>
        <position position="783"/>
    </location>
    <ligand>
        <name>Mg(2+)</name>
        <dbReference type="ChEBI" id="CHEBI:18420"/>
    </ligand>
</feature>
<dbReference type="InterPro" id="IPR006539">
    <property type="entry name" value="P-type_ATPase_IV"/>
</dbReference>
<evidence type="ECO:0000256" key="6">
    <source>
        <dbReference type="ARBA" id="ARBA00022723"/>
    </source>
</evidence>
<evidence type="ECO:0000256" key="9">
    <source>
        <dbReference type="ARBA" id="ARBA00022842"/>
    </source>
</evidence>
<feature type="binding site" evidence="16">
    <location>
        <position position="787"/>
    </location>
    <ligand>
        <name>Mg(2+)</name>
        <dbReference type="ChEBI" id="CHEBI:18420"/>
    </ligand>
</feature>
<feature type="binding site" evidence="15">
    <location>
        <position position="763"/>
    </location>
    <ligand>
        <name>ATP</name>
        <dbReference type="ChEBI" id="CHEBI:30616"/>
    </ligand>
</feature>
<evidence type="ECO:0000259" key="19">
    <source>
        <dbReference type="Pfam" id="PF16209"/>
    </source>
</evidence>
<dbReference type="InterPro" id="IPR023214">
    <property type="entry name" value="HAD_sf"/>
</dbReference>
<dbReference type="PANTHER" id="PTHR24092:SF175">
    <property type="entry name" value="PHOSPHOLIPID-TRANSPORTING ATPASE"/>
    <property type="match status" value="1"/>
</dbReference>
<evidence type="ECO:0000313" key="21">
    <source>
        <dbReference type="Proteomes" id="UP000515160"/>
    </source>
</evidence>
<dbReference type="Proteomes" id="UP000515160">
    <property type="component" value="Chromosome X"/>
</dbReference>
<comment type="subcellular location">
    <subcellularLocation>
        <location evidence="2">Endomembrane system</location>
    </subcellularLocation>
    <subcellularLocation>
        <location evidence="1 17">Membrane</location>
        <topology evidence="1 17">Multi-pass membrane protein</topology>
    </subcellularLocation>
</comment>
<feature type="binding site" evidence="15">
    <location>
        <position position="670"/>
    </location>
    <ligand>
        <name>ATP</name>
        <dbReference type="ChEBI" id="CHEBI:30616"/>
    </ligand>
</feature>
<evidence type="ECO:0000256" key="15">
    <source>
        <dbReference type="PIRSR" id="PIRSR606539-2"/>
    </source>
</evidence>
<keyword evidence="12 17" id="KW-0472">Membrane</keyword>
<feature type="domain" description="P-type ATPase A" evidence="18">
    <location>
        <begin position="110"/>
        <end position="254"/>
    </location>
</feature>
<dbReference type="Pfam" id="PF16209">
    <property type="entry name" value="PhoLip_ATPase_N"/>
    <property type="match status" value="1"/>
</dbReference>
<comment type="similarity">
    <text evidence="3 17">Belongs to the cation transport ATPase (P-type) (TC 3.A.3) family. Type IV subfamily.</text>
</comment>
<dbReference type="InterPro" id="IPR023299">
    <property type="entry name" value="ATPase_P-typ_cyto_dom_N"/>
</dbReference>
<evidence type="ECO:0000256" key="7">
    <source>
        <dbReference type="ARBA" id="ARBA00022741"/>
    </source>
</evidence>
<feature type="binding site" evidence="15">
    <location>
        <position position="669"/>
    </location>
    <ligand>
        <name>ATP</name>
        <dbReference type="ChEBI" id="CHEBI:30616"/>
    </ligand>
</feature>
<feature type="active site" description="4-aspartylphosphate intermediate" evidence="14">
    <location>
        <position position="390"/>
    </location>
</feature>
<feature type="transmembrane region" description="Helical" evidence="17">
    <location>
        <begin position="873"/>
        <end position="892"/>
    </location>
</feature>
<feature type="binding site" evidence="15">
    <location>
        <position position="757"/>
    </location>
    <ligand>
        <name>ATP</name>
        <dbReference type="ChEBI" id="CHEBI:30616"/>
    </ligand>
</feature>
<dbReference type="SUPFAM" id="SSF81660">
    <property type="entry name" value="Metal cation-transporting ATPase, ATP-binding domain N"/>
    <property type="match status" value="1"/>
</dbReference>
<dbReference type="SFLD" id="SFLDF00027">
    <property type="entry name" value="p-type_atpase"/>
    <property type="match status" value="1"/>
</dbReference>
<gene>
    <name evidence="22" type="primary">LOC117563401</name>
</gene>
<evidence type="ECO:0000256" key="5">
    <source>
        <dbReference type="ARBA" id="ARBA00022692"/>
    </source>
</evidence>
<feature type="domain" description="P-type ATPase N-terminal" evidence="19">
    <location>
        <begin position="22"/>
        <end position="70"/>
    </location>
</feature>
<dbReference type="SUPFAM" id="SSF81653">
    <property type="entry name" value="Calcium ATPase, transduction domain A"/>
    <property type="match status" value="1"/>
</dbReference>
<evidence type="ECO:0000259" key="20">
    <source>
        <dbReference type="Pfam" id="PF16212"/>
    </source>
</evidence>
<feature type="transmembrane region" description="Helical" evidence="17">
    <location>
        <begin position="276"/>
        <end position="294"/>
    </location>
</feature>
<feature type="transmembrane region" description="Helical" evidence="17">
    <location>
        <begin position="77"/>
        <end position="96"/>
    </location>
</feature>
<comment type="catalytic activity">
    <reaction evidence="13 17">
        <text>ATP + H2O + phospholipidSide 1 = ADP + phosphate + phospholipidSide 2.</text>
        <dbReference type="EC" id="7.6.2.1"/>
    </reaction>
</comment>
<sequence>MTTSGKRSKELPPLRIAISQGQQHKTRKPLNRVRTTKYTWLTFIPLNFYEQFRRAVYFYFLIITIVSFFVNDTIDPLTSLLPLLFVMIVTALKEGLEDYARSKSDKIVNTTKVTVIRQGKEQCIEAAFIAPGDLVIVSNASDVPCDLVLLHSSASEGLCFVNTANLDGETNLKTVFVPSNYDYVSLELDKQLGSIVCEQSTPDLYSFNGRLEFDDASSRDAIPLSIENLLLRGVRIKGQGRVIGCAIYTGMSTKLQLNSRYTGNKSASSEQYINKFIIALIVGMVVVVLILYLIERQKARDVYPAVYYLGELPDYNAVWQIFEDFLSFLILFNYMVPISMYMNIELYRVFGALFMKSDLFLYDAETDQPCGVNASNLNEDLGQINILFSDKTGTLTKNQMIFLKCFTAGRNYQLENTRLYCPITEERLELNTMEPEVRDFFEALALCHTVDILEPNVEGTDEKQSEHDSLITSDIISRYQASSPDEKAILEGCARLGLIFKSIDNNTLHLNLLKQGSSDVQEFQYERLQVLEFSSDRKRMSVIMRDENDVLWLYSKGAETSILPRCKKSAQIAQVDEQITEYAKEGLRTLAVARRMLTESEYAAFVSALNNANIQLTNRKELIEQCYETIEVELDLLGATALEDALQDNVDQTLVALQEAGVKIWVLTGDKVETAFNIGMACKHIPPAAEVHFLINLTDPAELSARLKQIENSLNSDGKKLPTALVIDGITVAALLMHMPKEFADLALRCKAVLCCRLSPLQKSEIVMLIKKSGKHITAAIGDGANDVSMIQEAHIGIGIPGREGKQAARSADYAIAKFDMLQRLLLVHGHYNTERLAFLVLFYCYKNIIITGCMALFQVYDLFSATSVYNDLYLWLFDIIYISFSFTYLAMSDKHYSENTLLRFPGLYKGISHNQLTTWKTFIIWILNGALQMLIIFYFAYWVLYDNNVVFKHGQTADFSTFGTMLIMVLVLVGNIKVFLVSHYMSYLNFAFIVLSIIAFMLSTYLYNLGSGNTLYHVYNQFLSSLPMWLYIIITTVACLVPDFLMKAVNDMFLEPALRKNRESQKSNLPKSLAA</sequence>
<dbReference type="GO" id="GO:0016887">
    <property type="term" value="F:ATP hydrolysis activity"/>
    <property type="evidence" value="ECO:0007669"/>
    <property type="project" value="InterPro"/>
</dbReference>
<dbReference type="Pfam" id="PF00122">
    <property type="entry name" value="E1-E2_ATPase"/>
    <property type="match status" value="1"/>
</dbReference>
<feature type="binding site" evidence="16">
    <location>
        <position position="392"/>
    </location>
    <ligand>
        <name>Mg(2+)</name>
        <dbReference type="ChEBI" id="CHEBI:18420"/>
    </ligand>
</feature>
<feature type="transmembrane region" description="Helical" evidence="17">
    <location>
        <begin position="923"/>
        <end position="945"/>
    </location>
</feature>
<evidence type="ECO:0000256" key="8">
    <source>
        <dbReference type="ARBA" id="ARBA00022840"/>
    </source>
</evidence>
<dbReference type="GO" id="GO:0140326">
    <property type="term" value="F:ATPase-coupled intramembrane lipid transporter activity"/>
    <property type="evidence" value="ECO:0007669"/>
    <property type="project" value="UniProtKB-EC"/>
</dbReference>
<dbReference type="GO" id="GO:0000287">
    <property type="term" value="F:magnesium ion binding"/>
    <property type="evidence" value="ECO:0007669"/>
    <property type="project" value="UniProtKB-UniRule"/>
</dbReference>
<comment type="cofactor">
    <cofactor evidence="16">
        <name>Mg(2+)</name>
        <dbReference type="ChEBI" id="CHEBI:18420"/>
    </cofactor>
</comment>
<evidence type="ECO:0000256" key="10">
    <source>
        <dbReference type="ARBA" id="ARBA00022967"/>
    </source>
</evidence>
<dbReference type="PROSITE" id="PS00154">
    <property type="entry name" value="ATPASE_E1_E2"/>
    <property type="match status" value="1"/>
</dbReference>
<dbReference type="Gene3D" id="2.70.150.10">
    <property type="entry name" value="Calcium-transporting ATPase, cytoplasmic transduction domain A"/>
    <property type="match status" value="1"/>
</dbReference>
<feature type="transmembrane region" description="Helical" evidence="17">
    <location>
        <begin position="317"/>
        <end position="336"/>
    </location>
</feature>
<evidence type="ECO:0000313" key="22">
    <source>
        <dbReference type="RefSeq" id="XP_034097629.1"/>
    </source>
</evidence>
<feature type="binding site" evidence="16">
    <location>
        <position position="390"/>
    </location>
    <ligand>
        <name>Mg(2+)</name>
        <dbReference type="ChEBI" id="CHEBI:18420"/>
    </ligand>
</feature>
<feature type="binding site" evidence="15">
    <location>
        <position position="533"/>
    </location>
    <ligand>
        <name>ATP</name>
        <dbReference type="ChEBI" id="CHEBI:30616"/>
    </ligand>
</feature>
<dbReference type="GO" id="GO:0005783">
    <property type="term" value="C:endoplasmic reticulum"/>
    <property type="evidence" value="ECO:0007669"/>
    <property type="project" value="TreeGrafter"/>
</dbReference>
<dbReference type="RefSeq" id="XP_034097629.1">
    <property type="nucleotide sequence ID" value="XM_034241738.2"/>
</dbReference>
<evidence type="ECO:0000256" key="14">
    <source>
        <dbReference type="PIRSR" id="PIRSR606539-1"/>
    </source>
</evidence>
<feature type="binding site" evidence="15">
    <location>
        <position position="391"/>
    </location>
    <ligand>
        <name>ATP</name>
        <dbReference type="ChEBI" id="CHEBI:30616"/>
    </ligand>
</feature>
<dbReference type="SFLD" id="SFLDS00003">
    <property type="entry name" value="Haloacid_Dehalogenase"/>
    <property type="match status" value="1"/>
</dbReference>
<keyword evidence="7 15" id="KW-0547">Nucleotide-binding</keyword>
<dbReference type="InterPro" id="IPR032630">
    <property type="entry name" value="P_typ_ATPase_c"/>
</dbReference>
<dbReference type="OrthoDB" id="377733at2759"/>
<evidence type="ECO:0000256" key="11">
    <source>
        <dbReference type="ARBA" id="ARBA00022989"/>
    </source>
</evidence>
<dbReference type="InterPro" id="IPR059000">
    <property type="entry name" value="ATPase_P-type_domA"/>
</dbReference>
<evidence type="ECO:0000256" key="3">
    <source>
        <dbReference type="ARBA" id="ARBA00008109"/>
    </source>
</evidence>
<feature type="transmembrane region" description="Helical" evidence="17">
    <location>
        <begin position="837"/>
        <end position="861"/>
    </location>
</feature>
<feature type="binding site" evidence="15">
    <location>
        <position position="556"/>
    </location>
    <ligand>
        <name>ATP</name>
        <dbReference type="ChEBI" id="CHEBI:30616"/>
    </ligand>
</feature>
<dbReference type="Gene3D" id="3.40.1110.10">
    <property type="entry name" value="Calcium-transporting ATPase, cytoplasmic domain N"/>
    <property type="match status" value="1"/>
</dbReference>
<feature type="transmembrane region" description="Helical" evidence="17">
    <location>
        <begin position="1029"/>
        <end position="1047"/>
    </location>
</feature>
<dbReference type="SUPFAM" id="SSF56784">
    <property type="entry name" value="HAD-like"/>
    <property type="match status" value="1"/>
</dbReference>
<dbReference type="PRINTS" id="PR00119">
    <property type="entry name" value="CATATPASE"/>
</dbReference>
<dbReference type="FunFam" id="3.40.50.1000:FF:000034">
    <property type="entry name" value="Phospholipid-transporting ATPase"/>
    <property type="match status" value="1"/>
</dbReference>
<dbReference type="InterPro" id="IPR036412">
    <property type="entry name" value="HAD-like_sf"/>
</dbReference>
<evidence type="ECO:0000259" key="18">
    <source>
        <dbReference type="Pfam" id="PF00122"/>
    </source>
</evidence>
<keyword evidence="11 17" id="KW-1133">Transmembrane helix</keyword>
<dbReference type="InterPro" id="IPR044492">
    <property type="entry name" value="P_typ_ATPase_HD_dom"/>
</dbReference>
<dbReference type="GO" id="GO:0005524">
    <property type="term" value="F:ATP binding"/>
    <property type="evidence" value="ECO:0007669"/>
    <property type="project" value="UniProtKB-UniRule"/>
</dbReference>
<dbReference type="AlphaFoldDB" id="A0A6P8W212"/>
<accession>A0A6P8W212</accession>
<dbReference type="Pfam" id="PF13246">
    <property type="entry name" value="Cation_ATPase"/>
    <property type="match status" value="1"/>
</dbReference>
<evidence type="ECO:0000256" key="4">
    <source>
        <dbReference type="ARBA" id="ARBA00022553"/>
    </source>
</evidence>
<proteinExistence type="inferred from homology"/>
<keyword evidence="8 15" id="KW-0067">ATP-binding</keyword>
<feature type="binding site" evidence="15">
    <location>
        <position position="668"/>
    </location>
    <ligand>
        <name>ATP</name>
        <dbReference type="ChEBI" id="CHEBI:30616"/>
    </ligand>
</feature>